<comment type="catalytic activity">
    <reaction evidence="1">
        <text>ATP + protein L-histidine = ADP + protein N-phospho-L-histidine.</text>
        <dbReference type="EC" id="2.7.13.3"/>
    </reaction>
</comment>
<dbReference type="PROSITE" id="PS50109">
    <property type="entry name" value="HIS_KIN"/>
    <property type="match status" value="1"/>
</dbReference>
<keyword evidence="3" id="KW-0808">Transferase</keyword>
<dbReference type="SUPFAM" id="SSF47384">
    <property type="entry name" value="Homodimeric domain of signal transducing histidine kinase"/>
    <property type="match status" value="1"/>
</dbReference>
<dbReference type="Gene3D" id="3.40.50.2300">
    <property type="match status" value="1"/>
</dbReference>
<dbReference type="NCBIfam" id="TIGR00229">
    <property type="entry name" value="sensory_box"/>
    <property type="match status" value="1"/>
</dbReference>
<evidence type="ECO:0000256" key="4">
    <source>
        <dbReference type="ARBA" id="ARBA00022777"/>
    </source>
</evidence>
<reference evidence="10" key="2">
    <citation type="submission" date="2023-07" db="EMBL/GenBank/DDBJ databases">
        <authorList>
            <person name="Bai X.-H."/>
            <person name="Wang H.-H."/>
            <person name="Wang J."/>
            <person name="Ma M.-Y."/>
            <person name="Hu H.-H."/>
            <person name="Song Z.-L."/>
            <person name="Ma H.-G."/>
            <person name="Fan Y."/>
            <person name="Du C.-Y."/>
            <person name="Xu J.-C."/>
        </authorList>
    </citation>
    <scope>NUCLEOTIDE SEQUENCE</scope>
    <source>
        <strain evidence="10">CZ1</strain>
    </source>
</reference>
<evidence type="ECO:0000256" key="2">
    <source>
        <dbReference type="ARBA" id="ARBA00012438"/>
    </source>
</evidence>
<organism evidence="10">
    <name type="scientific">Leptolyngbya boryana CZ1</name>
    <dbReference type="NCBI Taxonomy" id="3060204"/>
    <lineage>
        <taxon>Bacteria</taxon>
        <taxon>Bacillati</taxon>
        <taxon>Cyanobacteriota</taxon>
        <taxon>Cyanophyceae</taxon>
        <taxon>Leptolyngbyales</taxon>
        <taxon>Leptolyngbyaceae</taxon>
        <taxon>Leptolyngbya group</taxon>
        <taxon>Leptolyngbya</taxon>
    </lineage>
</organism>
<dbReference type="PROSITE" id="PS50113">
    <property type="entry name" value="PAC"/>
    <property type="match status" value="1"/>
</dbReference>
<dbReference type="CDD" id="cd00082">
    <property type="entry name" value="HisKA"/>
    <property type="match status" value="1"/>
</dbReference>
<dbReference type="Pfam" id="PF00072">
    <property type="entry name" value="Response_reg"/>
    <property type="match status" value="1"/>
</dbReference>
<dbReference type="InterPro" id="IPR000014">
    <property type="entry name" value="PAS"/>
</dbReference>
<feature type="modified residue" description="4-aspartylphosphate" evidence="5">
    <location>
        <position position="55"/>
    </location>
</feature>
<keyword evidence="4" id="KW-0418">Kinase</keyword>
<dbReference type="InterPro" id="IPR036097">
    <property type="entry name" value="HisK_dim/P_sf"/>
</dbReference>
<sequence>MKAARILVVEDESVVAWHVQEALQSLGHEVIAIATTARQAIDIARSHHPDLVLMDICLQGKNDGVYAAEELYLKLNVPVVFLTAHSDEQTLGYAMKTSPFGYLVKPFKDADLHLAIQVALQRYRLEAAIKATQRWYATTLVSIGDATIATDVDGFITFMNPAAEFFTGWTQEQALGEFAGRVLNLVHEETGEAIDNPILAALCRGDTITLPSRAALRSRDGTERPVGDSASPIRDRDGAIIGGVMVFQDMSDRRQRESKLDAQRQILEATQSLLTQQLKSRTEQLHFSIAADRLRRHLLEQCHTERSDFLQWMLQEVVTILKAERGWIAFYDSAATVATIIGEFNLQETDVRSRLQETIEIAEFPAFYLQLFRQQCWVCPPPEVIPPVYATTNPLIVCPIQGKPTAIGEIGLVLPEGTLWTDYKADLIGEIVTQVVQAYQTEQQTRTAQAKVRELEHLKTLQDDFIEALSHELRTPLTNMRMAIELMQRMVEQGQDLENPNPQHQRLEQYLKILQQEWHESYNLVTDLLVFQTASATNNTLPMSEIHLQNWLAIVLDRFASQTGIAVQLVPASEMLPNIWVHLPTLEKILSQMLAHLHHANPALVIQLQTSATETALHLSASCQAEEGVSQRQQNVSSLRLALLRRFAIELNAKIELDQQSGSTTLTLSLPIRAE</sequence>
<dbReference type="Pfam" id="PF08448">
    <property type="entry name" value="PAS_4"/>
    <property type="match status" value="1"/>
</dbReference>
<gene>
    <name evidence="10" type="ORF">Q2T42_09710</name>
</gene>
<dbReference type="InterPro" id="IPR011006">
    <property type="entry name" value="CheY-like_superfamily"/>
</dbReference>
<evidence type="ECO:0000259" key="6">
    <source>
        <dbReference type="PROSITE" id="PS50109"/>
    </source>
</evidence>
<dbReference type="PANTHER" id="PTHR43047:SF72">
    <property type="entry name" value="OSMOSENSING HISTIDINE PROTEIN KINASE SLN1"/>
    <property type="match status" value="1"/>
</dbReference>
<dbReference type="PROSITE" id="PS50112">
    <property type="entry name" value="PAS"/>
    <property type="match status" value="1"/>
</dbReference>
<name>A0AA96WYN7_LEPBY</name>
<dbReference type="Gene3D" id="1.10.287.130">
    <property type="match status" value="1"/>
</dbReference>
<dbReference type="SUPFAM" id="SSF52172">
    <property type="entry name" value="CheY-like"/>
    <property type="match status" value="1"/>
</dbReference>
<proteinExistence type="predicted"/>
<dbReference type="SMART" id="SM00448">
    <property type="entry name" value="REC"/>
    <property type="match status" value="1"/>
</dbReference>
<dbReference type="Pfam" id="PF00512">
    <property type="entry name" value="HisKA"/>
    <property type="match status" value="1"/>
</dbReference>
<dbReference type="EC" id="2.7.13.3" evidence="2"/>
<keyword evidence="5" id="KW-0597">Phosphoprotein</keyword>
<dbReference type="SUPFAM" id="SSF55781">
    <property type="entry name" value="GAF domain-like"/>
    <property type="match status" value="1"/>
</dbReference>
<dbReference type="InterPro" id="IPR001789">
    <property type="entry name" value="Sig_transdc_resp-reg_receiver"/>
</dbReference>
<dbReference type="InterPro" id="IPR003661">
    <property type="entry name" value="HisK_dim/P_dom"/>
</dbReference>
<feature type="domain" description="PAC" evidence="9">
    <location>
        <begin position="210"/>
        <end position="262"/>
    </location>
</feature>
<dbReference type="InterPro" id="IPR013656">
    <property type="entry name" value="PAS_4"/>
</dbReference>
<dbReference type="SMART" id="SM00091">
    <property type="entry name" value="PAS"/>
    <property type="match status" value="1"/>
</dbReference>
<dbReference type="PANTHER" id="PTHR43047">
    <property type="entry name" value="TWO-COMPONENT HISTIDINE PROTEIN KINASE"/>
    <property type="match status" value="1"/>
</dbReference>
<evidence type="ECO:0000259" key="8">
    <source>
        <dbReference type="PROSITE" id="PS50112"/>
    </source>
</evidence>
<dbReference type="AlphaFoldDB" id="A0AA96WYN7"/>
<evidence type="ECO:0000256" key="1">
    <source>
        <dbReference type="ARBA" id="ARBA00000085"/>
    </source>
</evidence>
<evidence type="ECO:0000259" key="7">
    <source>
        <dbReference type="PROSITE" id="PS50110"/>
    </source>
</evidence>
<dbReference type="PROSITE" id="PS50110">
    <property type="entry name" value="RESPONSE_REGULATORY"/>
    <property type="match status" value="1"/>
</dbReference>
<feature type="domain" description="Histidine kinase" evidence="6">
    <location>
        <begin position="468"/>
        <end position="674"/>
    </location>
</feature>
<dbReference type="CDD" id="cd00130">
    <property type="entry name" value="PAS"/>
    <property type="match status" value="1"/>
</dbReference>
<dbReference type="RefSeq" id="WP_316428512.1">
    <property type="nucleotide sequence ID" value="NZ_CP130144.1"/>
</dbReference>
<protein>
    <recommendedName>
        <fullName evidence="2">histidine kinase</fullName>
        <ecNumber evidence="2">2.7.13.3</ecNumber>
    </recommendedName>
</protein>
<feature type="domain" description="Response regulatory" evidence="7">
    <location>
        <begin position="5"/>
        <end position="120"/>
    </location>
</feature>
<dbReference type="CDD" id="cd17534">
    <property type="entry name" value="REC_DC-like"/>
    <property type="match status" value="1"/>
</dbReference>
<reference evidence="10" key="1">
    <citation type="journal article" date="2023" name="Plants (Basel)">
        <title>Genomic Analysis of Leptolyngbya boryana CZ1 Reveals Efficient Carbon Fixation Modules.</title>
        <authorList>
            <person name="Bai X."/>
            <person name="Wang H."/>
            <person name="Cheng W."/>
            <person name="Wang J."/>
            <person name="Ma M."/>
            <person name="Hu H."/>
            <person name="Song Z."/>
            <person name="Ma H."/>
            <person name="Fan Y."/>
            <person name="Du C."/>
            <person name="Xu J."/>
        </authorList>
    </citation>
    <scope>NUCLEOTIDE SEQUENCE</scope>
    <source>
        <strain evidence="10">CZ1</strain>
    </source>
</reference>
<feature type="domain" description="PAS" evidence="8">
    <location>
        <begin position="132"/>
        <end position="205"/>
    </location>
</feature>
<dbReference type="EMBL" id="CP130144">
    <property type="protein sequence ID" value="WNZ48105.1"/>
    <property type="molecule type" value="Genomic_DNA"/>
</dbReference>
<dbReference type="GO" id="GO:0000155">
    <property type="term" value="F:phosphorelay sensor kinase activity"/>
    <property type="evidence" value="ECO:0007669"/>
    <property type="project" value="InterPro"/>
</dbReference>
<dbReference type="InterPro" id="IPR005467">
    <property type="entry name" value="His_kinase_dom"/>
</dbReference>
<evidence type="ECO:0000313" key="10">
    <source>
        <dbReference type="EMBL" id="WNZ48105.1"/>
    </source>
</evidence>
<evidence type="ECO:0000259" key="9">
    <source>
        <dbReference type="PROSITE" id="PS50113"/>
    </source>
</evidence>
<dbReference type="InterPro" id="IPR000700">
    <property type="entry name" value="PAS-assoc_C"/>
</dbReference>
<evidence type="ECO:0000256" key="5">
    <source>
        <dbReference type="PROSITE-ProRule" id="PRU00169"/>
    </source>
</evidence>
<evidence type="ECO:0000256" key="3">
    <source>
        <dbReference type="ARBA" id="ARBA00022679"/>
    </source>
</evidence>
<accession>A0AA96WYN7</accession>
<dbReference type="GO" id="GO:0005886">
    <property type="term" value="C:plasma membrane"/>
    <property type="evidence" value="ECO:0007669"/>
    <property type="project" value="TreeGrafter"/>
</dbReference>
<dbReference type="Gene3D" id="3.30.450.20">
    <property type="entry name" value="PAS domain"/>
    <property type="match status" value="1"/>
</dbReference>
<dbReference type="SMART" id="SM00388">
    <property type="entry name" value="HisKA"/>
    <property type="match status" value="1"/>
</dbReference>
<dbReference type="InterPro" id="IPR035965">
    <property type="entry name" value="PAS-like_dom_sf"/>
</dbReference>
<dbReference type="SUPFAM" id="SSF55785">
    <property type="entry name" value="PYP-like sensor domain (PAS domain)"/>
    <property type="match status" value="1"/>
</dbReference>
<dbReference type="GO" id="GO:0009927">
    <property type="term" value="F:histidine phosphotransfer kinase activity"/>
    <property type="evidence" value="ECO:0007669"/>
    <property type="project" value="TreeGrafter"/>
</dbReference>